<feature type="compositionally biased region" description="Pro residues" evidence="1">
    <location>
        <begin position="46"/>
        <end position="59"/>
    </location>
</feature>
<dbReference type="OrthoDB" id="660555at2759"/>
<accession>A0A3P7JN45</accession>
<proteinExistence type="predicted"/>
<evidence type="ECO:0000313" key="3">
    <source>
        <dbReference type="Proteomes" id="UP000270094"/>
    </source>
</evidence>
<gene>
    <name evidence="2" type="ORF">SVUK_LOCUS16407</name>
</gene>
<sequence>MKTHISTIAVNDEDASTAATLNISLDVPEERSDTITTPCPLQPVQVTPPLPNMPPPPAEHGPKHQDLLRFIMENHLETSDV</sequence>
<dbReference type="EMBL" id="UYYB01112773">
    <property type="protein sequence ID" value="VDM81409.1"/>
    <property type="molecule type" value="Genomic_DNA"/>
</dbReference>
<dbReference type="Proteomes" id="UP000270094">
    <property type="component" value="Unassembled WGS sequence"/>
</dbReference>
<name>A0A3P7JN45_STRVU</name>
<keyword evidence="3" id="KW-1185">Reference proteome</keyword>
<evidence type="ECO:0000313" key="2">
    <source>
        <dbReference type="EMBL" id="VDM81409.1"/>
    </source>
</evidence>
<evidence type="ECO:0000256" key="1">
    <source>
        <dbReference type="SAM" id="MobiDB-lite"/>
    </source>
</evidence>
<protein>
    <submittedName>
        <fullName evidence="2">Uncharacterized protein</fullName>
    </submittedName>
</protein>
<organism evidence="2 3">
    <name type="scientific">Strongylus vulgaris</name>
    <name type="common">Blood worm</name>
    <dbReference type="NCBI Taxonomy" id="40348"/>
    <lineage>
        <taxon>Eukaryota</taxon>
        <taxon>Metazoa</taxon>
        <taxon>Ecdysozoa</taxon>
        <taxon>Nematoda</taxon>
        <taxon>Chromadorea</taxon>
        <taxon>Rhabditida</taxon>
        <taxon>Rhabditina</taxon>
        <taxon>Rhabditomorpha</taxon>
        <taxon>Strongyloidea</taxon>
        <taxon>Strongylidae</taxon>
        <taxon>Strongylus</taxon>
    </lineage>
</organism>
<reference evidence="2 3" key="1">
    <citation type="submission" date="2018-11" db="EMBL/GenBank/DDBJ databases">
        <authorList>
            <consortium name="Pathogen Informatics"/>
        </authorList>
    </citation>
    <scope>NUCLEOTIDE SEQUENCE [LARGE SCALE GENOMIC DNA]</scope>
</reference>
<feature type="region of interest" description="Disordered" evidence="1">
    <location>
        <begin position="29"/>
        <end position="63"/>
    </location>
</feature>
<dbReference type="AlphaFoldDB" id="A0A3P7JN45"/>